<evidence type="ECO:0000313" key="6">
    <source>
        <dbReference type="Proteomes" id="UP001500767"/>
    </source>
</evidence>
<sequence length="355" mass="38079">MLVVVTTLSLRRRRDRGYCFVVARKVVRLAVGPDDLARTRFAVSPLWELVHALRAVAGRGARRGPAQPWVERARGRYAELRRETDVEAVLALQPPGYGADFVVPPPRGVATTVDDLLDDVRATPLETARTEIGRALRLGPEPSARLRAVLGRDDVTDYLADVLATAWRRLLAPDWPQLQAILERDVVHRAGRLARGGWASALDDVHPELRYADGHVELTAGTDQTDVDLAGRGLLLMPSVFVWPGVAYGLEPPWPPVLIYPARGVAALWSREPAGAPGGLARLLGPTRAAVLAALDEPATTTQLVAALHLSVGGVGDHLAALRDAGVVSRARTGRSVLYTRTSVGDALVAASDPG</sequence>
<gene>
    <name evidence="5" type="ORF">GCM10022197_09190</name>
</gene>
<keyword evidence="1" id="KW-0805">Transcription regulation</keyword>
<dbReference type="PANTHER" id="PTHR43132:SF6">
    <property type="entry name" value="HTH-TYPE TRANSCRIPTIONAL REPRESSOR CZRA"/>
    <property type="match status" value="1"/>
</dbReference>
<protein>
    <submittedName>
        <fullName evidence="5">DUF5937 family protein</fullName>
    </submittedName>
</protein>
<evidence type="ECO:0000256" key="3">
    <source>
        <dbReference type="ARBA" id="ARBA00023163"/>
    </source>
</evidence>
<keyword evidence="2" id="KW-0238">DNA-binding</keyword>
<dbReference type="InterPro" id="IPR045981">
    <property type="entry name" value="DUF5937"/>
</dbReference>
<feature type="domain" description="HTH arsR-type" evidence="4">
    <location>
        <begin position="279"/>
        <end position="353"/>
    </location>
</feature>
<evidence type="ECO:0000313" key="5">
    <source>
        <dbReference type="EMBL" id="GAA3556195.1"/>
    </source>
</evidence>
<dbReference type="EMBL" id="BAAAYR010000001">
    <property type="protein sequence ID" value="GAA3556195.1"/>
    <property type="molecule type" value="Genomic_DNA"/>
</dbReference>
<evidence type="ECO:0000256" key="1">
    <source>
        <dbReference type="ARBA" id="ARBA00023015"/>
    </source>
</evidence>
<dbReference type="InterPro" id="IPR051011">
    <property type="entry name" value="Metal_resp_trans_reg"/>
</dbReference>
<dbReference type="InterPro" id="IPR001845">
    <property type="entry name" value="HTH_ArsR_DNA-bd_dom"/>
</dbReference>
<dbReference type="Pfam" id="PF19361">
    <property type="entry name" value="DUF5937"/>
    <property type="match status" value="1"/>
</dbReference>
<evidence type="ECO:0000259" key="4">
    <source>
        <dbReference type="SMART" id="SM00418"/>
    </source>
</evidence>
<dbReference type="SMART" id="SM00418">
    <property type="entry name" value="HTH_ARSR"/>
    <property type="match status" value="1"/>
</dbReference>
<dbReference type="InterPro" id="IPR036388">
    <property type="entry name" value="WH-like_DNA-bd_sf"/>
</dbReference>
<keyword evidence="6" id="KW-1185">Reference proteome</keyword>
<keyword evidence="3" id="KW-0804">Transcription</keyword>
<organism evidence="5 6">
    <name type="scientific">Microlunatus spumicola</name>
    <dbReference type="NCBI Taxonomy" id="81499"/>
    <lineage>
        <taxon>Bacteria</taxon>
        <taxon>Bacillati</taxon>
        <taxon>Actinomycetota</taxon>
        <taxon>Actinomycetes</taxon>
        <taxon>Propionibacteriales</taxon>
        <taxon>Propionibacteriaceae</taxon>
        <taxon>Microlunatus</taxon>
    </lineage>
</organism>
<dbReference type="SUPFAM" id="SSF46785">
    <property type="entry name" value="Winged helix' DNA-binding domain"/>
    <property type="match status" value="1"/>
</dbReference>
<name>A0ABP6WVC6_9ACTN</name>
<evidence type="ECO:0000256" key="2">
    <source>
        <dbReference type="ARBA" id="ARBA00023125"/>
    </source>
</evidence>
<dbReference type="Gene3D" id="1.10.10.10">
    <property type="entry name" value="Winged helix-like DNA-binding domain superfamily/Winged helix DNA-binding domain"/>
    <property type="match status" value="1"/>
</dbReference>
<reference evidence="6" key="1">
    <citation type="journal article" date="2019" name="Int. J. Syst. Evol. Microbiol.">
        <title>The Global Catalogue of Microorganisms (GCM) 10K type strain sequencing project: providing services to taxonomists for standard genome sequencing and annotation.</title>
        <authorList>
            <consortium name="The Broad Institute Genomics Platform"/>
            <consortium name="The Broad Institute Genome Sequencing Center for Infectious Disease"/>
            <person name="Wu L."/>
            <person name="Ma J."/>
        </authorList>
    </citation>
    <scope>NUCLEOTIDE SEQUENCE [LARGE SCALE GENOMIC DNA]</scope>
    <source>
        <strain evidence="6">JCM 16540</strain>
    </source>
</reference>
<proteinExistence type="predicted"/>
<comment type="caution">
    <text evidence="5">The sequence shown here is derived from an EMBL/GenBank/DDBJ whole genome shotgun (WGS) entry which is preliminary data.</text>
</comment>
<dbReference type="Pfam" id="PF12840">
    <property type="entry name" value="HTH_20"/>
    <property type="match status" value="1"/>
</dbReference>
<dbReference type="InterPro" id="IPR036390">
    <property type="entry name" value="WH_DNA-bd_sf"/>
</dbReference>
<dbReference type="InterPro" id="IPR011991">
    <property type="entry name" value="ArsR-like_HTH"/>
</dbReference>
<dbReference type="CDD" id="cd00090">
    <property type="entry name" value="HTH_ARSR"/>
    <property type="match status" value="1"/>
</dbReference>
<dbReference type="PANTHER" id="PTHR43132">
    <property type="entry name" value="ARSENICAL RESISTANCE OPERON REPRESSOR ARSR-RELATED"/>
    <property type="match status" value="1"/>
</dbReference>
<dbReference type="Proteomes" id="UP001500767">
    <property type="component" value="Unassembled WGS sequence"/>
</dbReference>
<accession>A0ABP6WVC6</accession>